<dbReference type="Proteomes" id="UP001215598">
    <property type="component" value="Unassembled WGS sequence"/>
</dbReference>
<feature type="region of interest" description="Disordered" evidence="1">
    <location>
        <begin position="411"/>
        <end position="440"/>
    </location>
</feature>
<reference evidence="3" key="1">
    <citation type="submission" date="2023-03" db="EMBL/GenBank/DDBJ databases">
        <title>Massive genome expansion in bonnet fungi (Mycena s.s.) driven by repeated elements and novel gene families across ecological guilds.</title>
        <authorList>
            <consortium name="Lawrence Berkeley National Laboratory"/>
            <person name="Harder C.B."/>
            <person name="Miyauchi S."/>
            <person name="Viragh M."/>
            <person name="Kuo A."/>
            <person name="Thoen E."/>
            <person name="Andreopoulos B."/>
            <person name="Lu D."/>
            <person name="Skrede I."/>
            <person name="Drula E."/>
            <person name="Henrissat B."/>
            <person name="Morin E."/>
            <person name="Kohler A."/>
            <person name="Barry K."/>
            <person name="LaButti K."/>
            <person name="Morin E."/>
            <person name="Salamov A."/>
            <person name="Lipzen A."/>
            <person name="Mereny Z."/>
            <person name="Hegedus B."/>
            <person name="Baldrian P."/>
            <person name="Stursova M."/>
            <person name="Weitz H."/>
            <person name="Taylor A."/>
            <person name="Grigoriev I.V."/>
            <person name="Nagy L.G."/>
            <person name="Martin F."/>
            <person name="Kauserud H."/>
        </authorList>
    </citation>
    <scope>NUCLEOTIDE SEQUENCE</scope>
    <source>
        <strain evidence="3">CBHHK182m</strain>
    </source>
</reference>
<comment type="caution">
    <text evidence="3">The sequence shown here is derived from an EMBL/GenBank/DDBJ whole genome shotgun (WGS) entry which is preliminary data.</text>
</comment>
<evidence type="ECO:0000256" key="1">
    <source>
        <dbReference type="SAM" id="MobiDB-lite"/>
    </source>
</evidence>
<dbReference type="AlphaFoldDB" id="A0AAD7J282"/>
<evidence type="ECO:0000313" key="3">
    <source>
        <dbReference type="EMBL" id="KAJ7755447.1"/>
    </source>
</evidence>
<feature type="compositionally biased region" description="Basic and acidic residues" evidence="1">
    <location>
        <begin position="120"/>
        <end position="130"/>
    </location>
</feature>
<feature type="region of interest" description="Disordered" evidence="1">
    <location>
        <begin position="85"/>
        <end position="130"/>
    </location>
</feature>
<gene>
    <name evidence="3" type="ORF">B0H16DRAFT_1690184</name>
</gene>
<evidence type="ECO:0000313" key="4">
    <source>
        <dbReference type="Proteomes" id="UP001215598"/>
    </source>
</evidence>
<feature type="transmembrane region" description="Helical" evidence="2">
    <location>
        <begin position="154"/>
        <end position="175"/>
    </location>
</feature>
<organism evidence="3 4">
    <name type="scientific">Mycena metata</name>
    <dbReference type="NCBI Taxonomy" id="1033252"/>
    <lineage>
        <taxon>Eukaryota</taxon>
        <taxon>Fungi</taxon>
        <taxon>Dikarya</taxon>
        <taxon>Basidiomycota</taxon>
        <taxon>Agaricomycotina</taxon>
        <taxon>Agaricomycetes</taxon>
        <taxon>Agaricomycetidae</taxon>
        <taxon>Agaricales</taxon>
        <taxon>Marasmiineae</taxon>
        <taxon>Mycenaceae</taxon>
        <taxon>Mycena</taxon>
    </lineage>
</organism>
<evidence type="ECO:0000256" key="2">
    <source>
        <dbReference type="SAM" id="Phobius"/>
    </source>
</evidence>
<name>A0AAD7J282_9AGAR</name>
<protein>
    <submittedName>
        <fullName evidence="3">Uncharacterized protein</fullName>
    </submittedName>
</protein>
<keyword evidence="4" id="KW-1185">Reference proteome</keyword>
<feature type="compositionally biased region" description="Basic and acidic residues" evidence="1">
    <location>
        <begin position="100"/>
        <end position="111"/>
    </location>
</feature>
<keyword evidence="2" id="KW-0472">Membrane</keyword>
<dbReference type="EMBL" id="JARKIB010000049">
    <property type="protein sequence ID" value="KAJ7755447.1"/>
    <property type="molecule type" value="Genomic_DNA"/>
</dbReference>
<proteinExistence type="predicted"/>
<accession>A0AAD7J282</accession>
<keyword evidence="2" id="KW-1133">Transmembrane helix</keyword>
<keyword evidence="2" id="KW-0812">Transmembrane</keyword>
<sequence length="581" mass="65564">MWVDPKAGSITAEERREHAEGRRCCGLTKNYKLCNTRSGGKYKYCRRHHDQFTPPHVERAPGHEPAQRGIVRERMLEFLRLQSESAAGEQEAQNRWAQGEQDRLRQQREWAEEQGAQNRRAQEEQRRLEHQTAFTEPCRRHLDFSDRRVEGSPAAQAGTGFGFLILALLLLSLLVERIRGQMRDWGGKKNYFEIVTTYIDLCEWSGRGRAKKYKASDAISNRGNDIGQPGDSHDKILNTQQGMFQMAHFTASSAIPSKKKAWCFKTQNLPSADSMERSSVPLVDYPNVPTVRKFVKKQNEYHHSIVSLAYVGTFSLVYEITERFKRGINLRTKDWQKIPEITIQRSRSPRIEGRAHGTGTSCLVFHSTKGITEVLAMNVSSRFQSKQSGPSILKRRDRVFANCHSGRAEVEFEPEVDGGDRELSSESSSNAGIDSNAGPGAASEEWMSVIPALKIVIVPEVRGIEVEAGFLPSQCSATNWAKSMRWNAIGGKPKARVLHGRPRAWTTDDQDIARKVAHDGNYATMVMRQAVEVRALRDQCVHRVLETFYFGIQGGDILIYATYGFLDLLGLKIGGNRVAEK</sequence>